<dbReference type="InterPro" id="IPR001387">
    <property type="entry name" value="Cro/C1-type_HTH"/>
</dbReference>
<dbReference type="Gene3D" id="1.10.260.40">
    <property type="entry name" value="lambda repressor-like DNA-binding domains"/>
    <property type="match status" value="1"/>
</dbReference>
<dbReference type="Pfam" id="PF01381">
    <property type="entry name" value="HTH_3"/>
    <property type="match status" value="1"/>
</dbReference>
<dbReference type="SMART" id="SM00530">
    <property type="entry name" value="HTH_XRE"/>
    <property type="match status" value="1"/>
</dbReference>
<comment type="caution">
    <text evidence="3">The sequence shown here is derived from an EMBL/GenBank/DDBJ whole genome shotgun (WGS) entry which is preliminary data.</text>
</comment>
<dbReference type="Proteomes" id="UP001233836">
    <property type="component" value="Unassembled WGS sequence"/>
</dbReference>
<keyword evidence="4" id="KW-1185">Reference proteome</keyword>
<dbReference type="CDD" id="cd00093">
    <property type="entry name" value="HTH_XRE"/>
    <property type="match status" value="1"/>
</dbReference>
<reference evidence="3 4" key="1">
    <citation type="submission" date="2023-07" db="EMBL/GenBank/DDBJ databases">
        <title>Sorghum-associated microbial communities from plants grown in Nebraska, USA.</title>
        <authorList>
            <person name="Schachtman D."/>
        </authorList>
    </citation>
    <scope>NUCLEOTIDE SEQUENCE [LARGE SCALE GENOMIC DNA]</scope>
    <source>
        <strain evidence="3 4">DS1314</strain>
    </source>
</reference>
<evidence type="ECO:0000313" key="3">
    <source>
        <dbReference type="EMBL" id="MDQ0168710.1"/>
    </source>
</evidence>
<accession>A0ABT9W6G2</accession>
<dbReference type="PROSITE" id="PS50943">
    <property type="entry name" value="HTH_CROC1"/>
    <property type="match status" value="1"/>
</dbReference>
<dbReference type="EMBL" id="JAUSTI010000001">
    <property type="protein sequence ID" value="MDQ0168710.1"/>
    <property type="molecule type" value="Genomic_DNA"/>
</dbReference>
<feature type="domain" description="HTH cro/C1-type" evidence="2">
    <location>
        <begin position="8"/>
        <end position="62"/>
    </location>
</feature>
<dbReference type="InterPro" id="IPR010982">
    <property type="entry name" value="Lambda_DNA-bd_dom_sf"/>
</dbReference>
<evidence type="ECO:0000256" key="1">
    <source>
        <dbReference type="ARBA" id="ARBA00023125"/>
    </source>
</evidence>
<dbReference type="PANTHER" id="PTHR46558:SF11">
    <property type="entry name" value="HTH-TYPE TRANSCRIPTIONAL REGULATOR XRE"/>
    <property type="match status" value="1"/>
</dbReference>
<dbReference type="PANTHER" id="PTHR46558">
    <property type="entry name" value="TRACRIPTIONAL REGULATORY PROTEIN-RELATED-RELATED"/>
    <property type="match status" value="1"/>
</dbReference>
<name>A0ABT9W6G2_9BACL</name>
<organism evidence="3 4">
    <name type="scientific">Paenibacillus tundrae</name>
    <dbReference type="NCBI Taxonomy" id="528187"/>
    <lineage>
        <taxon>Bacteria</taxon>
        <taxon>Bacillati</taxon>
        <taxon>Bacillota</taxon>
        <taxon>Bacilli</taxon>
        <taxon>Bacillales</taxon>
        <taxon>Paenibacillaceae</taxon>
        <taxon>Paenibacillus</taxon>
    </lineage>
</organism>
<sequence>MAELKNKIRELREARGMSTQQLADILGVSQRQVQLYEKGESVPKIEGLIILADLFGVSTDYLLGREA</sequence>
<evidence type="ECO:0000259" key="2">
    <source>
        <dbReference type="PROSITE" id="PS50943"/>
    </source>
</evidence>
<evidence type="ECO:0000313" key="4">
    <source>
        <dbReference type="Proteomes" id="UP001233836"/>
    </source>
</evidence>
<dbReference type="RefSeq" id="WP_307211922.1">
    <property type="nucleotide sequence ID" value="NZ_JAUSTI010000001.1"/>
</dbReference>
<keyword evidence="1" id="KW-0238">DNA-binding</keyword>
<protein>
    <submittedName>
        <fullName evidence="3">Transcriptional regulator with XRE-family HTH domain</fullName>
    </submittedName>
</protein>
<gene>
    <name evidence="3" type="ORF">J2T19_000147</name>
</gene>
<proteinExistence type="predicted"/>
<dbReference type="SUPFAM" id="SSF47413">
    <property type="entry name" value="lambda repressor-like DNA-binding domains"/>
    <property type="match status" value="1"/>
</dbReference>